<protein>
    <submittedName>
        <fullName evidence="3">Uncharacterized protein</fullName>
    </submittedName>
</protein>
<evidence type="ECO:0000256" key="2">
    <source>
        <dbReference type="SAM" id="SignalP"/>
    </source>
</evidence>
<dbReference type="RefSeq" id="WP_075034512.1">
    <property type="nucleotide sequence ID" value="NZ_FOZC01000023.1"/>
</dbReference>
<proteinExistence type="predicted"/>
<feature type="compositionally biased region" description="Low complexity" evidence="1">
    <location>
        <begin position="108"/>
        <end position="131"/>
    </location>
</feature>
<evidence type="ECO:0000313" key="4">
    <source>
        <dbReference type="Proteomes" id="UP000214760"/>
    </source>
</evidence>
<evidence type="ECO:0000256" key="1">
    <source>
        <dbReference type="SAM" id="MobiDB-lite"/>
    </source>
</evidence>
<sequence length="383" mass="40053">MKRKTAKNIKIMALAGLLAASAAWSVHADEIPAKTYADEGSAGASGQNGKLYGENGSPESPDLSSEEYFQKKTASASEGGESEEKTNPANNSGEKSETEPSGEGGSGAEETGSGENSDGSAAGDSDQSDAGKTGDDQEQTGEGAEQSGDDQEKAGEGAEQSGDDQEKAGEGAEQSGDDQEKAGEGAEQSGDDQEKAGEDAEQSGDDQEKAGEDAEQSGDDQEKAGEDAEQSGENPEAETGAVNDRNGAETAPTEAAGVPTGTLPETLPVPEVVPAQSLIPPVQKPEIVEPEFLRMKDIQGTWCIDDDTLYRFSTNGTGALILPEHSYSFHYTLEEDILEMDFDKSGLRDSTFSVSLEDGELTMICLDEFFEDEFVLERAGAGM</sequence>
<feature type="signal peptide" evidence="2">
    <location>
        <begin position="1"/>
        <end position="28"/>
    </location>
</feature>
<organism evidence="3 4">
    <name type="scientific">[Clostridium] aminophilum</name>
    <dbReference type="NCBI Taxonomy" id="1526"/>
    <lineage>
        <taxon>Bacteria</taxon>
        <taxon>Bacillati</taxon>
        <taxon>Bacillota</taxon>
        <taxon>Clostridia</taxon>
        <taxon>Lachnospirales</taxon>
        <taxon>Lachnospiraceae</taxon>
    </lineage>
</organism>
<accession>A0A1I6KKX9</accession>
<name>A0A1I6KKX9_9FIRM</name>
<keyword evidence="2" id="KW-0732">Signal</keyword>
<dbReference type="AlphaFoldDB" id="A0A1I6KKX9"/>
<feature type="region of interest" description="Disordered" evidence="1">
    <location>
        <begin position="35"/>
        <end position="268"/>
    </location>
</feature>
<evidence type="ECO:0000313" key="3">
    <source>
        <dbReference type="EMBL" id="SFR91814.1"/>
    </source>
</evidence>
<reference evidence="3 4" key="1">
    <citation type="submission" date="2016-10" db="EMBL/GenBank/DDBJ databases">
        <authorList>
            <person name="de Groot N.N."/>
        </authorList>
    </citation>
    <scope>NUCLEOTIDE SEQUENCE [LARGE SCALE GENOMIC DNA]</scope>
    <source>
        <strain evidence="3 4">F</strain>
    </source>
</reference>
<dbReference type="Proteomes" id="UP000214760">
    <property type="component" value="Unassembled WGS sequence"/>
</dbReference>
<gene>
    <name evidence="3" type="ORF">SAMN02910262_02631</name>
</gene>
<dbReference type="EMBL" id="FOZC01000023">
    <property type="protein sequence ID" value="SFR91814.1"/>
    <property type="molecule type" value="Genomic_DNA"/>
</dbReference>
<feature type="chain" id="PRO_5011556132" evidence="2">
    <location>
        <begin position="29"/>
        <end position="383"/>
    </location>
</feature>